<dbReference type="Gene3D" id="3.40.50.11550">
    <property type="match status" value="1"/>
</dbReference>
<feature type="region of interest" description="Disordered" evidence="1">
    <location>
        <begin position="271"/>
        <end position="315"/>
    </location>
</feature>
<feature type="region of interest" description="Disordered" evidence="1">
    <location>
        <begin position="179"/>
        <end position="202"/>
    </location>
</feature>
<keyword evidence="4" id="KW-1185">Reference proteome</keyword>
<comment type="caution">
    <text evidence="3">The sequence shown here is derived from an EMBL/GenBank/DDBJ whole genome shotgun (WGS) entry which is preliminary data.</text>
</comment>
<dbReference type="Proteomes" id="UP001108029">
    <property type="component" value="Unassembled WGS sequence"/>
</dbReference>
<organism evidence="3 4">
    <name type="scientific">Streptomyces guryensis</name>
    <dbReference type="NCBI Taxonomy" id="2886947"/>
    <lineage>
        <taxon>Bacteria</taxon>
        <taxon>Bacillati</taxon>
        <taxon>Actinomycetota</taxon>
        <taxon>Actinomycetes</taxon>
        <taxon>Kitasatosporales</taxon>
        <taxon>Streptomycetaceae</taxon>
        <taxon>Streptomyces</taxon>
    </lineage>
</organism>
<proteinExistence type="predicted"/>
<dbReference type="SUPFAM" id="SSF159501">
    <property type="entry name" value="EreA/ChaN-like"/>
    <property type="match status" value="1"/>
</dbReference>
<protein>
    <submittedName>
        <fullName evidence="3">DUF4157 domain-containing protein</fullName>
    </submittedName>
</protein>
<feature type="region of interest" description="Disordered" evidence="1">
    <location>
        <begin position="1"/>
        <end position="41"/>
    </location>
</feature>
<evidence type="ECO:0000313" key="4">
    <source>
        <dbReference type="Proteomes" id="UP001108029"/>
    </source>
</evidence>
<feature type="region of interest" description="Disordered" evidence="1">
    <location>
        <begin position="122"/>
        <end position="158"/>
    </location>
</feature>
<feature type="compositionally biased region" description="Polar residues" evidence="1">
    <location>
        <begin position="136"/>
        <end position="152"/>
    </location>
</feature>
<dbReference type="AlphaFoldDB" id="A0A9Q3Z828"/>
<feature type="domain" description="eCIS core" evidence="2">
    <location>
        <begin position="29"/>
        <end position="100"/>
    </location>
</feature>
<accession>A0A9Q3Z828</accession>
<gene>
    <name evidence="3" type="ORF">LJ657_15885</name>
</gene>
<feature type="region of interest" description="Disordered" evidence="1">
    <location>
        <begin position="216"/>
        <end position="239"/>
    </location>
</feature>
<dbReference type="Pfam" id="PF13699">
    <property type="entry name" value="eCIS_core"/>
    <property type="match status" value="1"/>
</dbReference>
<dbReference type="InterPro" id="IPR025295">
    <property type="entry name" value="eCIS_core_dom"/>
</dbReference>
<evidence type="ECO:0000313" key="3">
    <source>
        <dbReference type="EMBL" id="MCD9875127.1"/>
    </source>
</evidence>
<evidence type="ECO:0000259" key="2">
    <source>
        <dbReference type="Pfam" id="PF13699"/>
    </source>
</evidence>
<evidence type="ECO:0000256" key="1">
    <source>
        <dbReference type="SAM" id="MobiDB-lite"/>
    </source>
</evidence>
<reference evidence="3" key="1">
    <citation type="submission" date="2021-12" db="EMBL/GenBank/DDBJ databases">
        <authorList>
            <person name="Lee J.-H."/>
            <person name="Kim S.-B."/>
        </authorList>
    </citation>
    <scope>NUCLEOTIDE SEQUENCE</scope>
    <source>
        <strain evidence="3">NR30</strain>
    </source>
</reference>
<feature type="compositionally biased region" description="Basic and acidic residues" evidence="1">
    <location>
        <begin position="532"/>
        <end position="547"/>
    </location>
</feature>
<sequence length="547" mass="60039">MIARRARTAPAPEQLDTGVPEVLNSGGKPLPAPVRQDMESRFGEDFSDVRVHNDSAARDSAAEVGARAYTSGSHVVIGDGGNDQHTLAHELTHVIQQRQGPVAGTDNGSGLRISDPSDRFEREAEANAHRVMSASPARTVQDAGQETATAPTDGTPAVQRVSAGEEEEAAYERMHRNPAGPALRVRGPYKSKKDGRTNNQVTDPAVWAGFPAEHREAAGRKQRMEIHDDPQTLHETDRPLRDALSNAGRSMEPDWQAMQHPEVLEAMGRRDPQTRGYWAQQDQRDADLTRQSAERVTQYWSSPEEQARRPAPQEVDATVADAPRTADGAPSAANQLRALLDKHEGVILAGEHAQSKVWGFVIDNMQMLRDAGVRTIYLESIKRDDAYQSLVDDYLSSSSTELPPKLSVFAQSYDRSMTLGDRGMVALLAAAKQHRMRVKSVNGRPARTMAGEEMYMRAARMNTYAEPVVRREQAREGAGKYIMELGGAHAVLHPAPKNPPITSHGVQFDQPFPGLAEMLGIPPMGLEEDEQSADRLRLQQRPDHGSP</sequence>
<feature type="compositionally biased region" description="Polar residues" evidence="1">
    <location>
        <begin position="289"/>
        <end position="304"/>
    </location>
</feature>
<dbReference type="EMBL" id="JAJSBI010000007">
    <property type="protein sequence ID" value="MCD9875127.1"/>
    <property type="molecule type" value="Genomic_DNA"/>
</dbReference>
<feature type="region of interest" description="Disordered" evidence="1">
    <location>
        <begin position="520"/>
        <end position="547"/>
    </location>
</feature>
<name>A0A9Q3Z828_9ACTN</name>